<reference evidence="2 3" key="1">
    <citation type="submission" date="2018-01" db="EMBL/GenBank/DDBJ databases">
        <title>The draft genome sequence of Halioglobus lutimaris HF004.</title>
        <authorList>
            <person name="Du Z.-J."/>
            <person name="Shi M.-J."/>
        </authorList>
    </citation>
    <scope>NUCLEOTIDE SEQUENCE [LARGE SCALE GENOMIC DNA]</scope>
    <source>
        <strain evidence="2 3">HF004</strain>
    </source>
</reference>
<keyword evidence="3" id="KW-1185">Reference proteome</keyword>
<accession>A0A2N5X6G1</accession>
<dbReference type="Pfam" id="PF13302">
    <property type="entry name" value="Acetyltransf_3"/>
    <property type="match status" value="1"/>
</dbReference>
<dbReference type="SUPFAM" id="SSF55729">
    <property type="entry name" value="Acyl-CoA N-acyltransferases (Nat)"/>
    <property type="match status" value="1"/>
</dbReference>
<dbReference type="PANTHER" id="PTHR43610">
    <property type="entry name" value="BLL6696 PROTEIN"/>
    <property type="match status" value="1"/>
</dbReference>
<evidence type="ECO:0000259" key="1">
    <source>
        <dbReference type="PROSITE" id="PS51186"/>
    </source>
</evidence>
<dbReference type="GO" id="GO:0016747">
    <property type="term" value="F:acyltransferase activity, transferring groups other than amino-acyl groups"/>
    <property type="evidence" value="ECO:0007669"/>
    <property type="project" value="InterPro"/>
</dbReference>
<dbReference type="InterPro" id="IPR016181">
    <property type="entry name" value="Acyl_CoA_acyltransferase"/>
</dbReference>
<gene>
    <name evidence="2" type="ORF">C0039_05850</name>
</gene>
<name>A0A2N5X6G1_9GAMM</name>
<dbReference type="RefSeq" id="WP_101517550.1">
    <property type="nucleotide sequence ID" value="NZ_PKUS01000003.1"/>
</dbReference>
<dbReference type="AlphaFoldDB" id="A0A2N5X6G1"/>
<comment type="caution">
    <text evidence="2">The sequence shown here is derived from an EMBL/GenBank/DDBJ whole genome shotgun (WGS) entry which is preliminary data.</text>
</comment>
<proteinExistence type="predicted"/>
<sequence>MAVKVKPLVLEGKTVRLEPLCQEHAQGLYNRGRFEPDWAYMPRACFVDAADARHWIDEALATSEQMAFAIVDLARGRVAGSTRYLNIRPAHRSLEIGWTWLGQDYQRTGFNTESKLLLMTHAFERLACARVEFKTDARNLRSQAALERIGATREGVLRKHMIVQGGHERDSVYFSVIDEEWPQVKRRLQSLCER</sequence>
<dbReference type="InterPro" id="IPR000182">
    <property type="entry name" value="GNAT_dom"/>
</dbReference>
<evidence type="ECO:0000313" key="2">
    <source>
        <dbReference type="EMBL" id="PLW70068.1"/>
    </source>
</evidence>
<dbReference type="OrthoDB" id="5295305at2"/>
<dbReference type="PANTHER" id="PTHR43610:SF1">
    <property type="entry name" value="N-ACETYLTRANSFERASE DOMAIN-CONTAINING PROTEIN"/>
    <property type="match status" value="1"/>
</dbReference>
<dbReference type="EMBL" id="PKUS01000003">
    <property type="protein sequence ID" value="PLW70068.1"/>
    <property type="molecule type" value="Genomic_DNA"/>
</dbReference>
<keyword evidence="2" id="KW-0808">Transferase</keyword>
<evidence type="ECO:0000313" key="3">
    <source>
        <dbReference type="Proteomes" id="UP000235005"/>
    </source>
</evidence>
<dbReference type="Gene3D" id="3.40.630.30">
    <property type="match status" value="1"/>
</dbReference>
<feature type="domain" description="N-acetyltransferase" evidence="1">
    <location>
        <begin position="15"/>
        <end position="179"/>
    </location>
</feature>
<organism evidence="2 3">
    <name type="scientific">Pseudohalioglobus lutimaris</name>
    <dbReference type="NCBI Taxonomy" id="1737061"/>
    <lineage>
        <taxon>Bacteria</taxon>
        <taxon>Pseudomonadati</taxon>
        <taxon>Pseudomonadota</taxon>
        <taxon>Gammaproteobacteria</taxon>
        <taxon>Cellvibrionales</taxon>
        <taxon>Halieaceae</taxon>
        <taxon>Pseudohalioglobus</taxon>
    </lineage>
</organism>
<protein>
    <submittedName>
        <fullName evidence="2">GNAT family N-acetyltransferase</fullName>
    </submittedName>
</protein>
<dbReference type="PROSITE" id="PS51186">
    <property type="entry name" value="GNAT"/>
    <property type="match status" value="1"/>
</dbReference>
<dbReference type="Proteomes" id="UP000235005">
    <property type="component" value="Unassembled WGS sequence"/>
</dbReference>